<dbReference type="Proteomes" id="UP000718278">
    <property type="component" value="Unassembled WGS sequence"/>
</dbReference>
<dbReference type="NCBIfam" id="TIGR01414">
    <property type="entry name" value="autotrans_barl"/>
    <property type="match status" value="1"/>
</dbReference>
<dbReference type="InterPro" id="IPR043990">
    <property type="entry name" value="AC_1"/>
</dbReference>
<evidence type="ECO:0000313" key="3">
    <source>
        <dbReference type="Proteomes" id="UP000718278"/>
    </source>
</evidence>
<dbReference type="PANTHER" id="PTHR35037:SF2">
    <property type="match status" value="1"/>
</dbReference>
<evidence type="ECO:0000313" key="2">
    <source>
        <dbReference type="EMBL" id="MBO1042222.1"/>
    </source>
</evidence>
<reference evidence="2 3" key="1">
    <citation type="submission" date="2020-10" db="EMBL/GenBank/DDBJ databases">
        <title>Genomic characterization of underground lake bacteria from Wind Cave National Park: Insight into the archetypical LuxI/LuxR and identification of LuxR solos.</title>
        <authorList>
            <person name="Wengert P.C."/>
            <person name="Savka M.A."/>
        </authorList>
    </citation>
    <scope>NUCLEOTIDE SEQUENCE [LARGE SCALE GENOMIC DNA]</scope>
    <source>
        <strain evidence="2 3">SD316</strain>
    </source>
</reference>
<feature type="domain" description="Autotransporter" evidence="1">
    <location>
        <begin position="904"/>
        <end position="1189"/>
    </location>
</feature>
<dbReference type="InterPro" id="IPR011050">
    <property type="entry name" value="Pectin_lyase_fold/virulence"/>
</dbReference>
<dbReference type="PROSITE" id="PS51208">
    <property type="entry name" value="AUTOTRANSPORTER"/>
    <property type="match status" value="1"/>
</dbReference>
<dbReference type="Gene3D" id="2.40.128.130">
    <property type="entry name" value="Autotransporter beta-domain"/>
    <property type="match status" value="1"/>
</dbReference>
<sequence length="1189" mass="120803">MRDDHMGMSVAIPRLGACKKALLSSIFFNPATLAVAMTTLSPSSQALAQCAPSAPASVSISSGSCSDPALTTRESANVAPVIDVSGTGSYSGTSVLLTATGSGHGVHASGKGTANLIGTSSDAVSEITTNGTGGHGLHAEAGGVITGNYTTVTTHGTNAYGISAVGANSSVTLTDSSVSTVLDNAHGAYAVGGGIITLTRTDLTIYGTAASAAFADVGGAITLNYLNTFSFGDNAPGAAASGVGSNLLLNNGYINGYGSGGAVLFATGGGTVTMGGGAIASGDYYGGTINSDAPGMLARGVDSSIVVRDGASTATYGANSQGVWADAGGSIDFAGYGIFTYQPNSTGSEASGTYSTVILTNTIVRTSGPSSAGLLVIDAGTITVTGTEITTGFTVTGSNPPVLQFPAAEVGLESHGADVIGTGSELHAQNATITTIGDGSIGVRVSQGATAVITGGTITTKGGDSATFGGADGVRSTDAGSTITLTGTKVATQKTNAIGLHSMAGGSIAASNATVATMGSAAHGLASANGGTLTASDSTIAVNGSGSSAVYLAGSAPSTVSFSGGSLSAANGPIILAEGGVGTISINGNTTIKPAVINGQLLLAKVTEDAAGASSNLILNINGISSLTGDIVVDPSTLTYNLSNSRWTGNLMLVGAGNTVSASLTTSQWTGDLLADTGNTADLSLAQGSLWTGLARNATDITIDANSIWNVTGHSNATDAVANSGLIQFLPRSNTYTTLTVGSYSGSAGSRIGFNTYLGADNSPSNLLVINGGQASGTTSVLVNNTDGPGEQTAADGIRLVQVTNGGTTTNDAFTLGQRVTAGAYEYQLFRGGRTDSNDWFLRSHIIDTPTAPATEGPEIPLYRPEVALYAPIPAIARQMGLATLGTLHERVGEEENLRGVPQSRTYVNGAWGRVFGEHLSNRWGGSVDASAKGDLTGFQTGLDILRRTTDSGHRDHAGLYFAYSNYDSSSVRGFAQGTQDLGVGELTLKGPSLGAYWTHFAPSGWYVDAVVQGSWYDADAVSAYNAGLTTNTTGYTASLEAGYPIRFGEDDRWLIEPQAQIVYQYMSVDGSHDQYSRVDWDAGRAWTGRLGARLQYLTRDERGTLWQPYARFNLWHSFSGNDTVFFGPSSPAIENSFGDTALEIDGGLTVRLKENVSLYGQASYRWSPDSGRSNQTAAAGTFGIRFDW</sequence>
<dbReference type="PANTHER" id="PTHR35037">
    <property type="entry name" value="C-TERMINAL REGION OF AIDA-LIKE PROTEIN"/>
    <property type="match status" value="1"/>
</dbReference>
<protein>
    <submittedName>
        <fullName evidence="2">Autotransporter outer membrane beta-barrel domain-containing protein</fullName>
    </submittedName>
</protein>
<proteinExistence type="predicted"/>
<dbReference type="Pfam" id="PF18883">
    <property type="entry name" value="AC_1"/>
    <property type="match status" value="1"/>
</dbReference>
<dbReference type="SMART" id="SM00869">
    <property type="entry name" value="Autotransporter"/>
    <property type="match status" value="1"/>
</dbReference>
<organism evidence="2 3">
    <name type="scientific">Brucella pituitosa</name>
    <dbReference type="NCBI Taxonomy" id="571256"/>
    <lineage>
        <taxon>Bacteria</taxon>
        <taxon>Pseudomonadati</taxon>
        <taxon>Pseudomonadota</taxon>
        <taxon>Alphaproteobacteria</taxon>
        <taxon>Hyphomicrobiales</taxon>
        <taxon>Brucellaceae</taxon>
        <taxon>Brucella/Ochrobactrum group</taxon>
        <taxon>Brucella</taxon>
    </lineage>
</organism>
<dbReference type="InterPro" id="IPR051551">
    <property type="entry name" value="Autotransporter_adhesion"/>
</dbReference>
<dbReference type="Gene3D" id="2.160.20.20">
    <property type="match status" value="2"/>
</dbReference>
<dbReference type="Pfam" id="PF03797">
    <property type="entry name" value="Autotransporter"/>
    <property type="match status" value="1"/>
</dbReference>
<dbReference type="InterPro" id="IPR006315">
    <property type="entry name" value="OM_autotransptr_brl_dom"/>
</dbReference>
<dbReference type="InterPro" id="IPR005546">
    <property type="entry name" value="Autotransporte_beta"/>
</dbReference>
<name>A0ABS3K5P0_9HYPH</name>
<dbReference type="EMBL" id="JADIJS010000008">
    <property type="protein sequence ID" value="MBO1042222.1"/>
    <property type="molecule type" value="Genomic_DNA"/>
</dbReference>
<dbReference type="RefSeq" id="WP_207490264.1">
    <property type="nucleotide sequence ID" value="NZ_JADIJS010000008.1"/>
</dbReference>
<dbReference type="InterPro" id="IPR012332">
    <property type="entry name" value="Autotransporter_pectin_lyase_C"/>
</dbReference>
<evidence type="ECO:0000259" key="1">
    <source>
        <dbReference type="PROSITE" id="PS51208"/>
    </source>
</evidence>
<keyword evidence="3" id="KW-1185">Reference proteome</keyword>
<dbReference type="InterPro" id="IPR036709">
    <property type="entry name" value="Autotransporte_beta_dom_sf"/>
</dbReference>
<accession>A0ABS3K5P0</accession>
<dbReference type="SUPFAM" id="SSF103515">
    <property type="entry name" value="Autotransporter"/>
    <property type="match status" value="1"/>
</dbReference>
<dbReference type="CDD" id="cd01344">
    <property type="entry name" value="PL2_Passenger_AT"/>
    <property type="match status" value="1"/>
</dbReference>
<gene>
    <name evidence="2" type="ORF">IPV26_21365</name>
</gene>
<dbReference type="SUPFAM" id="SSF51126">
    <property type="entry name" value="Pectin lyase-like"/>
    <property type="match status" value="1"/>
</dbReference>
<comment type="caution">
    <text evidence="2">The sequence shown here is derived from an EMBL/GenBank/DDBJ whole genome shotgun (WGS) entry which is preliminary data.</text>
</comment>